<feature type="compositionally biased region" description="Polar residues" evidence="8">
    <location>
        <begin position="195"/>
        <end position="205"/>
    </location>
</feature>
<keyword evidence="11" id="KW-1185">Reference proteome</keyword>
<dbReference type="AlphaFoldDB" id="A0A6A6FQ79"/>
<evidence type="ECO:0000256" key="2">
    <source>
        <dbReference type="ARBA" id="ARBA00022723"/>
    </source>
</evidence>
<dbReference type="OrthoDB" id="3644028at2759"/>
<feature type="domain" description="Zn(2)-C6 fungal-type" evidence="9">
    <location>
        <begin position="122"/>
        <end position="148"/>
    </location>
</feature>
<feature type="compositionally biased region" description="Basic and acidic residues" evidence="8">
    <location>
        <begin position="273"/>
        <end position="288"/>
    </location>
</feature>
<proteinExistence type="predicted"/>
<dbReference type="GO" id="GO:0000981">
    <property type="term" value="F:DNA-binding transcription factor activity, RNA polymerase II-specific"/>
    <property type="evidence" value="ECO:0007669"/>
    <property type="project" value="InterPro"/>
</dbReference>
<dbReference type="GO" id="GO:0003677">
    <property type="term" value="F:DNA binding"/>
    <property type="evidence" value="ECO:0007669"/>
    <property type="project" value="UniProtKB-KW"/>
</dbReference>
<evidence type="ECO:0000313" key="10">
    <source>
        <dbReference type="EMBL" id="KAF2215490.1"/>
    </source>
</evidence>
<evidence type="ECO:0000313" key="11">
    <source>
        <dbReference type="Proteomes" id="UP000799539"/>
    </source>
</evidence>
<comment type="subcellular location">
    <subcellularLocation>
        <location evidence="1">Nucleus</location>
    </subcellularLocation>
</comment>
<reference evidence="10" key="1">
    <citation type="journal article" date="2020" name="Stud. Mycol.">
        <title>101 Dothideomycetes genomes: a test case for predicting lifestyles and emergence of pathogens.</title>
        <authorList>
            <person name="Haridas S."/>
            <person name="Albert R."/>
            <person name="Binder M."/>
            <person name="Bloem J."/>
            <person name="Labutti K."/>
            <person name="Salamov A."/>
            <person name="Andreopoulos B."/>
            <person name="Baker S."/>
            <person name="Barry K."/>
            <person name="Bills G."/>
            <person name="Bluhm B."/>
            <person name="Cannon C."/>
            <person name="Castanera R."/>
            <person name="Culley D."/>
            <person name="Daum C."/>
            <person name="Ezra D."/>
            <person name="Gonzalez J."/>
            <person name="Henrissat B."/>
            <person name="Kuo A."/>
            <person name="Liang C."/>
            <person name="Lipzen A."/>
            <person name="Lutzoni F."/>
            <person name="Magnuson J."/>
            <person name="Mondo S."/>
            <person name="Nolan M."/>
            <person name="Ohm R."/>
            <person name="Pangilinan J."/>
            <person name="Park H.-J."/>
            <person name="Ramirez L."/>
            <person name="Alfaro M."/>
            <person name="Sun H."/>
            <person name="Tritt A."/>
            <person name="Yoshinaga Y."/>
            <person name="Zwiers L.-H."/>
            <person name="Turgeon B."/>
            <person name="Goodwin S."/>
            <person name="Spatafora J."/>
            <person name="Crous P."/>
            <person name="Grigoriev I."/>
        </authorList>
    </citation>
    <scope>NUCLEOTIDE SEQUENCE</scope>
    <source>
        <strain evidence="10">SCOH1-5</strain>
    </source>
</reference>
<dbReference type="InterPro" id="IPR001138">
    <property type="entry name" value="Zn2Cys6_DnaBD"/>
</dbReference>
<feature type="compositionally biased region" description="Polar residues" evidence="8">
    <location>
        <begin position="52"/>
        <end position="61"/>
    </location>
</feature>
<sequence length="348" mass="39552">MNSNVSLSQAFVDNSGFKELRSCYFTRNTSSVRRGTHKHVCHPQLHLRCNQPRSTHISSTPTHHRKMVDDRWKKKRQKRDATSSDRPKMLQVACWLCRRRKTRVRIPSSPLRGDAKFSHVFIQCDGRRPQCTNCVEKREACVYETQEGESRGMAMRRENEVLQNRVNQLEAEAEASSKPSSMSAYSGTSSGGSNFDFSEQQSASNVPPGHTPARATDLLHAMATISDQDASMLLAKLRSGYSWEQLASETEAAMATSQRHNTSSEAGPPTNGEGHDESHQEFEQHHHEFERNLDPALQDRGSGQVRGHIRHLLERPRSWILHKADEALSEQWPARGTPAFSQRRIFRR</sequence>
<organism evidence="10 11">
    <name type="scientific">Cercospora zeae-maydis SCOH1-5</name>
    <dbReference type="NCBI Taxonomy" id="717836"/>
    <lineage>
        <taxon>Eukaryota</taxon>
        <taxon>Fungi</taxon>
        <taxon>Dikarya</taxon>
        <taxon>Ascomycota</taxon>
        <taxon>Pezizomycotina</taxon>
        <taxon>Dothideomycetes</taxon>
        <taxon>Dothideomycetidae</taxon>
        <taxon>Mycosphaerellales</taxon>
        <taxon>Mycosphaerellaceae</taxon>
        <taxon>Cercospora</taxon>
    </lineage>
</organism>
<dbReference type="GO" id="GO:0005634">
    <property type="term" value="C:nucleus"/>
    <property type="evidence" value="ECO:0007669"/>
    <property type="project" value="UniProtKB-SubCell"/>
</dbReference>
<dbReference type="Gene3D" id="4.10.240.10">
    <property type="entry name" value="Zn(2)-C6 fungal-type DNA-binding domain"/>
    <property type="match status" value="1"/>
</dbReference>
<protein>
    <recommendedName>
        <fullName evidence="9">Zn(2)-C6 fungal-type domain-containing protein</fullName>
    </recommendedName>
</protein>
<feature type="compositionally biased region" description="Low complexity" evidence="8">
    <location>
        <begin position="174"/>
        <end position="193"/>
    </location>
</feature>
<dbReference type="InterPro" id="IPR051615">
    <property type="entry name" value="Transcr_Regulatory_Elem"/>
</dbReference>
<feature type="compositionally biased region" description="Polar residues" evidence="8">
    <location>
        <begin position="255"/>
        <end position="265"/>
    </location>
</feature>
<dbReference type="PANTHER" id="PTHR31313:SF81">
    <property type="entry name" value="TY1 ENHANCER ACTIVATOR"/>
    <property type="match status" value="1"/>
</dbReference>
<dbReference type="PANTHER" id="PTHR31313">
    <property type="entry name" value="TY1 ENHANCER ACTIVATOR"/>
    <property type="match status" value="1"/>
</dbReference>
<evidence type="ECO:0000256" key="8">
    <source>
        <dbReference type="SAM" id="MobiDB-lite"/>
    </source>
</evidence>
<evidence type="ECO:0000256" key="4">
    <source>
        <dbReference type="ARBA" id="ARBA00023015"/>
    </source>
</evidence>
<evidence type="ECO:0000256" key="1">
    <source>
        <dbReference type="ARBA" id="ARBA00004123"/>
    </source>
</evidence>
<feature type="region of interest" description="Disordered" evidence="8">
    <location>
        <begin position="52"/>
        <end position="85"/>
    </location>
</feature>
<keyword evidence="3" id="KW-0862">Zinc</keyword>
<gene>
    <name evidence="10" type="ORF">CERZMDRAFT_82490</name>
</gene>
<name>A0A6A6FQ79_9PEZI</name>
<evidence type="ECO:0000256" key="5">
    <source>
        <dbReference type="ARBA" id="ARBA00023125"/>
    </source>
</evidence>
<dbReference type="Pfam" id="PF00172">
    <property type="entry name" value="Zn_clus"/>
    <property type="match status" value="1"/>
</dbReference>
<keyword evidence="7" id="KW-0539">Nucleus</keyword>
<evidence type="ECO:0000256" key="7">
    <source>
        <dbReference type="ARBA" id="ARBA00023242"/>
    </source>
</evidence>
<dbReference type="Proteomes" id="UP000799539">
    <property type="component" value="Unassembled WGS sequence"/>
</dbReference>
<keyword evidence="5" id="KW-0238">DNA-binding</keyword>
<dbReference type="EMBL" id="ML992666">
    <property type="protein sequence ID" value="KAF2215490.1"/>
    <property type="molecule type" value="Genomic_DNA"/>
</dbReference>
<feature type="region of interest" description="Disordered" evidence="8">
    <location>
        <begin position="170"/>
        <end position="213"/>
    </location>
</feature>
<dbReference type="GO" id="GO:0008270">
    <property type="term" value="F:zinc ion binding"/>
    <property type="evidence" value="ECO:0007669"/>
    <property type="project" value="InterPro"/>
</dbReference>
<keyword evidence="6" id="KW-0804">Transcription</keyword>
<evidence type="ECO:0000259" key="9">
    <source>
        <dbReference type="Pfam" id="PF00172"/>
    </source>
</evidence>
<keyword evidence="4" id="KW-0805">Transcription regulation</keyword>
<evidence type="ECO:0000256" key="3">
    <source>
        <dbReference type="ARBA" id="ARBA00022833"/>
    </source>
</evidence>
<keyword evidence="2" id="KW-0479">Metal-binding</keyword>
<dbReference type="CDD" id="cd00067">
    <property type="entry name" value="GAL4"/>
    <property type="match status" value="1"/>
</dbReference>
<dbReference type="InterPro" id="IPR036864">
    <property type="entry name" value="Zn2-C6_fun-type_DNA-bd_sf"/>
</dbReference>
<feature type="region of interest" description="Disordered" evidence="8">
    <location>
        <begin position="249"/>
        <end position="288"/>
    </location>
</feature>
<evidence type="ECO:0000256" key="6">
    <source>
        <dbReference type="ARBA" id="ARBA00023163"/>
    </source>
</evidence>
<accession>A0A6A6FQ79</accession>